<gene>
    <name evidence="1" type="ORF">Adt_46410</name>
</gene>
<organism evidence="1 2">
    <name type="scientific">Abeliophyllum distichum</name>
    <dbReference type="NCBI Taxonomy" id="126358"/>
    <lineage>
        <taxon>Eukaryota</taxon>
        <taxon>Viridiplantae</taxon>
        <taxon>Streptophyta</taxon>
        <taxon>Embryophyta</taxon>
        <taxon>Tracheophyta</taxon>
        <taxon>Spermatophyta</taxon>
        <taxon>Magnoliopsida</taxon>
        <taxon>eudicotyledons</taxon>
        <taxon>Gunneridae</taxon>
        <taxon>Pentapetalae</taxon>
        <taxon>asterids</taxon>
        <taxon>lamiids</taxon>
        <taxon>Lamiales</taxon>
        <taxon>Oleaceae</taxon>
        <taxon>Forsythieae</taxon>
        <taxon>Abeliophyllum</taxon>
    </lineage>
</organism>
<dbReference type="AlphaFoldDB" id="A0ABD1P0D0"/>
<proteinExistence type="predicted"/>
<comment type="caution">
    <text evidence="1">The sequence shown here is derived from an EMBL/GenBank/DDBJ whole genome shotgun (WGS) entry which is preliminary data.</text>
</comment>
<protein>
    <submittedName>
        <fullName evidence="1">Uncharacterized protein</fullName>
    </submittedName>
</protein>
<dbReference type="Proteomes" id="UP001604336">
    <property type="component" value="Unassembled WGS sequence"/>
</dbReference>
<name>A0ABD1P0D0_9LAMI</name>
<evidence type="ECO:0000313" key="1">
    <source>
        <dbReference type="EMBL" id="KAL2457318.1"/>
    </source>
</evidence>
<keyword evidence="2" id="KW-1185">Reference proteome</keyword>
<sequence>MVDPNASHTTKVVDHKKSTKQHLDVLNGQFPRLCDAVKTNEEKVEIAEMDICKLNIQLDDSRMICTAMTNGVAIFSNLREEMETMSLQLQTLQCVVGNGQAPA</sequence>
<evidence type="ECO:0000313" key="2">
    <source>
        <dbReference type="Proteomes" id="UP001604336"/>
    </source>
</evidence>
<dbReference type="EMBL" id="JBFOLK010000064">
    <property type="protein sequence ID" value="KAL2457318.1"/>
    <property type="molecule type" value="Genomic_DNA"/>
</dbReference>
<accession>A0ABD1P0D0</accession>
<reference evidence="2" key="1">
    <citation type="submission" date="2024-07" db="EMBL/GenBank/DDBJ databases">
        <title>Two chromosome-level genome assemblies of Korean endemic species Abeliophyllum distichum and Forsythia ovata (Oleaceae).</title>
        <authorList>
            <person name="Jang H."/>
        </authorList>
    </citation>
    <scope>NUCLEOTIDE SEQUENCE [LARGE SCALE GENOMIC DNA]</scope>
</reference>